<dbReference type="RefSeq" id="WP_092601122.1">
    <property type="nucleotide sequence ID" value="NZ_FNJR01000006.1"/>
</dbReference>
<reference evidence="4" key="1">
    <citation type="submission" date="2016-10" db="EMBL/GenBank/DDBJ databases">
        <authorList>
            <person name="Varghese N."/>
            <person name="Submissions S."/>
        </authorList>
    </citation>
    <scope>NUCLEOTIDE SEQUENCE [LARGE SCALE GENOMIC DNA]</scope>
    <source>
        <strain evidence="4">DSM 46732</strain>
    </source>
</reference>
<gene>
    <name evidence="3" type="ORF">SAMN04487905_10611</name>
</gene>
<sequence length="70" mass="8161">MQSDDIESRFTYHAPTDDRIEQHEQVRAEVRELAHRLNDTLPEGREKSVVMTKLEEALMWANAAIARQPE</sequence>
<evidence type="ECO:0000313" key="4">
    <source>
        <dbReference type="Proteomes" id="UP000199497"/>
    </source>
</evidence>
<protein>
    <recommendedName>
        <fullName evidence="2">Acb2/Tad1 hairpin domain-containing protein</fullName>
    </recommendedName>
</protein>
<feature type="domain" description="Acb2/Tad1 hairpin" evidence="2">
    <location>
        <begin position="5"/>
        <end position="66"/>
    </location>
</feature>
<proteinExistence type="predicted"/>
<dbReference type="Pfam" id="PF24729">
    <property type="entry name" value="Acb2_Tad1_hairpin"/>
    <property type="match status" value="1"/>
</dbReference>
<dbReference type="GO" id="GO:0000166">
    <property type="term" value="F:nucleotide binding"/>
    <property type="evidence" value="ECO:0007669"/>
    <property type="project" value="UniProtKB-KW"/>
</dbReference>
<dbReference type="Proteomes" id="UP000199497">
    <property type="component" value="Unassembled WGS sequence"/>
</dbReference>
<dbReference type="STRING" id="405564.SAMN04487905_10611"/>
<dbReference type="EMBL" id="FNJR01000006">
    <property type="protein sequence ID" value="SDP60485.1"/>
    <property type="molecule type" value="Genomic_DNA"/>
</dbReference>
<dbReference type="AlphaFoldDB" id="A0A1H0U3A7"/>
<organism evidence="3 4">
    <name type="scientific">Actinopolyspora xinjiangensis</name>
    <dbReference type="NCBI Taxonomy" id="405564"/>
    <lineage>
        <taxon>Bacteria</taxon>
        <taxon>Bacillati</taxon>
        <taxon>Actinomycetota</taxon>
        <taxon>Actinomycetes</taxon>
        <taxon>Actinopolysporales</taxon>
        <taxon>Actinopolysporaceae</taxon>
        <taxon>Actinopolyspora</taxon>
    </lineage>
</organism>
<dbReference type="InterPro" id="IPR056098">
    <property type="entry name" value="Acb2/Tad1_hairpin"/>
</dbReference>
<evidence type="ECO:0000259" key="2">
    <source>
        <dbReference type="Pfam" id="PF24729"/>
    </source>
</evidence>
<dbReference type="OrthoDB" id="4257351at2"/>
<evidence type="ECO:0000313" key="3">
    <source>
        <dbReference type="EMBL" id="SDP60485.1"/>
    </source>
</evidence>
<keyword evidence="1" id="KW-0547">Nucleotide-binding</keyword>
<name>A0A1H0U3A7_9ACTN</name>
<evidence type="ECO:0000256" key="1">
    <source>
        <dbReference type="ARBA" id="ARBA00022741"/>
    </source>
</evidence>
<accession>A0A1H0U3A7</accession>
<keyword evidence="4" id="KW-1185">Reference proteome</keyword>